<dbReference type="Gene3D" id="1.20.5.190">
    <property type="match status" value="1"/>
</dbReference>
<feature type="domain" description="DUF4005" evidence="5">
    <location>
        <begin position="310"/>
        <end position="352"/>
    </location>
</feature>
<feature type="region of interest" description="Disordered" evidence="4">
    <location>
        <begin position="178"/>
        <end position="200"/>
    </location>
</feature>
<comment type="similarity">
    <text evidence="2">Belongs to the IQD family.</text>
</comment>
<dbReference type="InterPro" id="IPR000048">
    <property type="entry name" value="IQ_motif_EF-hand-BS"/>
</dbReference>
<evidence type="ECO:0000259" key="5">
    <source>
        <dbReference type="Pfam" id="PF13178"/>
    </source>
</evidence>
<dbReference type="PANTHER" id="PTHR32295:SF276">
    <property type="entry name" value="PROTEIN IQ-DOMAIN 14-LIKE"/>
    <property type="match status" value="1"/>
</dbReference>
<feature type="compositionally biased region" description="Basic and acidic residues" evidence="4">
    <location>
        <begin position="368"/>
        <end position="383"/>
    </location>
</feature>
<feature type="compositionally biased region" description="Polar residues" evidence="4">
    <location>
        <begin position="31"/>
        <end position="41"/>
    </location>
</feature>
<dbReference type="Pfam" id="PF13178">
    <property type="entry name" value="DUF4005"/>
    <property type="match status" value="1"/>
</dbReference>
<evidence type="ECO:0000256" key="3">
    <source>
        <dbReference type="ARBA" id="ARBA00024378"/>
    </source>
</evidence>
<dbReference type="OrthoDB" id="1298402at2759"/>
<name>A0A9Q1RTP3_9SOLA</name>
<comment type="caution">
    <text evidence="6">The sequence shown here is derived from an EMBL/GenBank/DDBJ whole genome shotgun (WGS) entry which is preliminary data.</text>
</comment>
<feature type="compositionally biased region" description="Basic and acidic residues" evidence="4">
    <location>
        <begin position="16"/>
        <end position="29"/>
    </location>
</feature>
<evidence type="ECO:0000256" key="1">
    <source>
        <dbReference type="ARBA" id="ARBA00022860"/>
    </source>
</evidence>
<feature type="region of interest" description="Disordered" evidence="4">
    <location>
        <begin position="15"/>
        <end position="62"/>
    </location>
</feature>
<keyword evidence="7" id="KW-1185">Reference proteome</keyword>
<gene>
    <name evidence="6" type="ORF">K7X08_009503</name>
</gene>
<feature type="region of interest" description="Disordered" evidence="4">
    <location>
        <begin position="328"/>
        <end position="383"/>
    </location>
</feature>
<organism evidence="6 7">
    <name type="scientific">Anisodus acutangulus</name>
    <dbReference type="NCBI Taxonomy" id="402998"/>
    <lineage>
        <taxon>Eukaryota</taxon>
        <taxon>Viridiplantae</taxon>
        <taxon>Streptophyta</taxon>
        <taxon>Embryophyta</taxon>
        <taxon>Tracheophyta</taxon>
        <taxon>Spermatophyta</taxon>
        <taxon>Magnoliopsida</taxon>
        <taxon>eudicotyledons</taxon>
        <taxon>Gunneridae</taxon>
        <taxon>Pentapetalae</taxon>
        <taxon>asterids</taxon>
        <taxon>lamiids</taxon>
        <taxon>Solanales</taxon>
        <taxon>Solanaceae</taxon>
        <taxon>Solanoideae</taxon>
        <taxon>Hyoscyameae</taxon>
        <taxon>Anisodus</taxon>
    </lineage>
</organism>
<evidence type="ECO:0000313" key="7">
    <source>
        <dbReference type="Proteomes" id="UP001152561"/>
    </source>
</evidence>
<dbReference type="EMBL" id="JAJAGQ010000001">
    <property type="protein sequence ID" value="KAJ8572992.1"/>
    <property type="molecule type" value="Genomic_DNA"/>
</dbReference>
<feature type="compositionally biased region" description="Polar residues" evidence="4">
    <location>
        <begin position="185"/>
        <end position="200"/>
    </location>
</feature>
<dbReference type="CDD" id="cd23767">
    <property type="entry name" value="IQCD"/>
    <property type="match status" value="1"/>
</dbReference>
<evidence type="ECO:0000256" key="2">
    <source>
        <dbReference type="ARBA" id="ARBA00024341"/>
    </source>
</evidence>
<accession>A0A9Q1RTP3</accession>
<proteinExistence type="inferred from homology"/>
<dbReference type="InterPro" id="IPR025064">
    <property type="entry name" value="DUF4005"/>
</dbReference>
<dbReference type="Proteomes" id="UP001152561">
    <property type="component" value="Unassembled WGS sequence"/>
</dbReference>
<dbReference type="Pfam" id="PF00612">
    <property type="entry name" value="IQ"/>
    <property type="match status" value="2"/>
</dbReference>
<dbReference type="PANTHER" id="PTHR32295">
    <property type="entry name" value="IQ-DOMAIN 5-RELATED"/>
    <property type="match status" value="1"/>
</dbReference>
<reference evidence="7" key="1">
    <citation type="journal article" date="2023" name="Proc. Natl. Acad. Sci. U.S.A.">
        <title>Genomic and structural basis for evolution of tropane alkaloid biosynthesis.</title>
        <authorList>
            <person name="Wanga Y.-J."/>
            <person name="Taina T."/>
            <person name="Yua J.-Y."/>
            <person name="Lia J."/>
            <person name="Xua B."/>
            <person name="Chenc J."/>
            <person name="D'Auriad J.C."/>
            <person name="Huanga J.-P."/>
            <person name="Huanga S.-X."/>
        </authorList>
    </citation>
    <scope>NUCLEOTIDE SEQUENCE [LARGE SCALE GENOMIC DNA]</scope>
    <source>
        <strain evidence="7">cv. KIB-2019</strain>
    </source>
</reference>
<feature type="region of interest" description="Disordered" evidence="4">
    <location>
        <begin position="212"/>
        <end position="244"/>
    </location>
</feature>
<dbReference type="AlphaFoldDB" id="A0A9Q1RTP3"/>
<dbReference type="SMART" id="SM00015">
    <property type="entry name" value="IQ"/>
    <property type="match status" value="2"/>
</dbReference>
<keyword evidence="1" id="KW-0112">Calmodulin-binding</keyword>
<dbReference type="GO" id="GO:0005516">
    <property type="term" value="F:calmodulin binding"/>
    <property type="evidence" value="ECO:0007669"/>
    <property type="project" value="UniProtKB-KW"/>
</dbReference>
<evidence type="ECO:0000256" key="4">
    <source>
        <dbReference type="SAM" id="MobiDB-lite"/>
    </source>
</evidence>
<comment type="subunit">
    <text evidence="3">Binds to multiple calmodulin (CaM) in the presence of Ca(2+) and CaM-like proteins.</text>
</comment>
<protein>
    <recommendedName>
        <fullName evidence="5">DUF4005 domain-containing protein</fullName>
    </recommendedName>
</protein>
<evidence type="ECO:0000313" key="6">
    <source>
        <dbReference type="EMBL" id="KAJ8572992.1"/>
    </source>
</evidence>
<sequence length="414" mass="46819">MGKANKWIRNFLMMMGKKEDREKKEEKSVESMGTPTASCPSTPKVKRRWSFKKSSSMERNNHKSTRSFDLTFSCKLNTQGSMPQFDILEKLNKTNLAAKGATEPKTYITRRVEDAATTRIQAVFRSYLARKALRALRSLVRLQALVRGHLVRKQTSAMVRHMHSLMVIQLRARVQRVQMAKEAHNPNSRKSQKVSSENNQLTRVCSIKKMDVSIQEKGSQKKNSTKNKSSGMENGFSPSESHCLSVSRRSHQVLQTCPSPSILSDTSTISYDRHIEDFSFKTPEKGFEHCSNVSTTVSSKIPFPIAHSENPNSIFSSATLALTYMSNTQSSRAKARSHSEPRQRPNWSIKRKSKQAPSMDGITGIPDTSREETPTHSRRHNVPESHEAWLLKLYKQAKSIKHVKVDSASIVSTI</sequence>
<dbReference type="PROSITE" id="PS50096">
    <property type="entry name" value="IQ"/>
    <property type="match status" value="2"/>
</dbReference>